<dbReference type="Proteomes" id="UP000192923">
    <property type="component" value="Unassembled WGS sequence"/>
</dbReference>
<dbReference type="Gene3D" id="1.20.120.1630">
    <property type="match status" value="1"/>
</dbReference>
<keyword evidence="8" id="KW-1185">Reference proteome</keyword>
<dbReference type="InterPro" id="IPR009915">
    <property type="entry name" value="NnrU_dom"/>
</dbReference>
<gene>
    <name evidence="7" type="ORF">SAMN02949497_2904</name>
</gene>
<feature type="transmembrane region" description="Helical" evidence="5">
    <location>
        <begin position="73"/>
        <end position="93"/>
    </location>
</feature>
<name>A0A1Y6CXZ8_9GAMM</name>
<keyword evidence="3 5" id="KW-1133">Transmembrane helix</keyword>
<dbReference type="STRING" id="1760988.SAMN02949497_2904"/>
<dbReference type="Pfam" id="PF07298">
    <property type="entry name" value="NnrU"/>
    <property type="match status" value="1"/>
</dbReference>
<evidence type="ECO:0000313" key="7">
    <source>
        <dbReference type="EMBL" id="SMF95539.1"/>
    </source>
</evidence>
<evidence type="ECO:0000256" key="4">
    <source>
        <dbReference type="ARBA" id="ARBA00023136"/>
    </source>
</evidence>
<dbReference type="AlphaFoldDB" id="A0A1Y6CXZ8"/>
<keyword evidence="2 5" id="KW-0812">Transmembrane</keyword>
<proteinExistence type="predicted"/>
<evidence type="ECO:0000256" key="5">
    <source>
        <dbReference type="SAM" id="Phobius"/>
    </source>
</evidence>
<dbReference type="RefSeq" id="WP_176225241.1">
    <property type="nucleotide sequence ID" value="NZ_FXAM01000001.1"/>
</dbReference>
<accession>A0A1Y6CXZ8</accession>
<evidence type="ECO:0000313" key="8">
    <source>
        <dbReference type="Proteomes" id="UP000192923"/>
    </source>
</evidence>
<protein>
    <submittedName>
        <fullName evidence="7">Uncharacterized membrane protein</fullName>
    </submittedName>
</protein>
<feature type="domain" description="NnrU" evidence="6">
    <location>
        <begin position="4"/>
        <end position="222"/>
    </location>
</feature>
<sequence>MIPLVLAAIFFVGIHFVISGSRLRDTLVARLGESRFRAGFGLLSLLGLVWLAQAYRAAPYIETWGQLGWFKPVALLLILPAFVFATLGMTTANPTAVGGAAPMEQTAQGVLRITRHPFLWGVALWAATHLIANGDAASLVLFGALLLLAVGGTYSIDDKRLRLYGEAWEKYLLATSNLPFLAIIQRRNILALKEIGWRRPALALVLYLAMLHFHKGLFGVSPLF</sequence>
<feature type="transmembrane region" description="Helical" evidence="5">
    <location>
        <begin position="196"/>
        <end position="214"/>
    </location>
</feature>
<keyword evidence="4 5" id="KW-0472">Membrane</keyword>
<evidence type="ECO:0000256" key="1">
    <source>
        <dbReference type="ARBA" id="ARBA00004141"/>
    </source>
</evidence>
<evidence type="ECO:0000256" key="3">
    <source>
        <dbReference type="ARBA" id="ARBA00022989"/>
    </source>
</evidence>
<organism evidence="7 8">
    <name type="scientific">Methylomagnum ishizawai</name>
    <dbReference type="NCBI Taxonomy" id="1760988"/>
    <lineage>
        <taxon>Bacteria</taxon>
        <taxon>Pseudomonadati</taxon>
        <taxon>Pseudomonadota</taxon>
        <taxon>Gammaproteobacteria</taxon>
        <taxon>Methylococcales</taxon>
        <taxon>Methylococcaceae</taxon>
        <taxon>Methylomagnum</taxon>
    </lineage>
</organism>
<dbReference type="GO" id="GO:0016020">
    <property type="term" value="C:membrane"/>
    <property type="evidence" value="ECO:0007669"/>
    <property type="project" value="UniProtKB-SubCell"/>
</dbReference>
<evidence type="ECO:0000256" key="2">
    <source>
        <dbReference type="ARBA" id="ARBA00022692"/>
    </source>
</evidence>
<comment type="subcellular location">
    <subcellularLocation>
        <location evidence="1">Membrane</location>
        <topology evidence="1">Multi-pass membrane protein</topology>
    </subcellularLocation>
</comment>
<evidence type="ECO:0000259" key="6">
    <source>
        <dbReference type="Pfam" id="PF07298"/>
    </source>
</evidence>
<dbReference type="EMBL" id="FXAM01000001">
    <property type="protein sequence ID" value="SMF95539.1"/>
    <property type="molecule type" value="Genomic_DNA"/>
</dbReference>
<reference evidence="7 8" key="1">
    <citation type="submission" date="2016-12" db="EMBL/GenBank/DDBJ databases">
        <authorList>
            <person name="Song W.-J."/>
            <person name="Kurnit D.M."/>
        </authorList>
    </citation>
    <scope>NUCLEOTIDE SEQUENCE [LARGE SCALE GENOMIC DNA]</scope>
    <source>
        <strain evidence="7 8">175</strain>
    </source>
</reference>
<feature type="transmembrane region" description="Helical" evidence="5">
    <location>
        <begin position="139"/>
        <end position="156"/>
    </location>
</feature>
<feature type="transmembrane region" description="Helical" evidence="5">
    <location>
        <begin position="35"/>
        <end position="52"/>
    </location>
</feature>
<feature type="transmembrane region" description="Helical" evidence="5">
    <location>
        <begin position="113"/>
        <end position="132"/>
    </location>
</feature>